<dbReference type="InterPro" id="IPR011009">
    <property type="entry name" value="Kinase-like_dom_sf"/>
</dbReference>
<evidence type="ECO:0000256" key="3">
    <source>
        <dbReference type="ARBA" id="ARBA00022729"/>
    </source>
</evidence>
<evidence type="ECO:0000313" key="10">
    <source>
        <dbReference type="Proteomes" id="UP000585474"/>
    </source>
</evidence>
<keyword evidence="4" id="KW-1133">Transmembrane helix</keyword>
<protein>
    <recommendedName>
        <fullName evidence="11">Bulb-type lectin domain-containing protein</fullName>
    </recommendedName>
</protein>
<evidence type="ECO:0000259" key="7">
    <source>
        <dbReference type="PROSITE" id="PS50011"/>
    </source>
</evidence>
<keyword evidence="10" id="KW-1185">Reference proteome</keyword>
<dbReference type="InterPro" id="IPR000719">
    <property type="entry name" value="Prot_kinase_dom"/>
</dbReference>
<dbReference type="GO" id="GO:0005524">
    <property type="term" value="F:ATP binding"/>
    <property type="evidence" value="ECO:0007669"/>
    <property type="project" value="InterPro"/>
</dbReference>
<reference evidence="9 10" key="1">
    <citation type="submission" date="2019-07" db="EMBL/GenBank/DDBJ databases">
        <title>De Novo Assembly of kiwifruit Actinidia rufa.</title>
        <authorList>
            <person name="Sugita-Konishi S."/>
            <person name="Sato K."/>
            <person name="Mori E."/>
            <person name="Abe Y."/>
            <person name="Kisaki G."/>
            <person name="Hamano K."/>
            <person name="Suezawa K."/>
            <person name="Otani M."/>
            <person name="Fukuda T."/>
            <person name="Manabe T."/>
            <person name="Gomi K."/>
            <person name="Tabuchi M."/>
            <person name="Akimitsu K."/>
            <person name="Kataoka I."/>
        </authorList>
    </citation>
    <scope>NUCLEOTIDE SEQUENCE [LARGE SCALE GENOMIC DNA]</scope>
    <source>
        <strain evidence="10">cv. Fuchu</strain>
    </source>
</reference>
<dbReference type="PROSITE" id="PS50011">
    <property type="entry name" value="PROTEIN_KINASE_DOM"/>
    <property type="match status" value="1"/>
</dbReference>
<dbReference type="SUPFAM" id="SSF56112">
    <property type="entry name" value="Protein kinase-like (PK-like)"/>
    <property type="match status" value="1"/>
</dbReference>
<evidence type="ECO:0000259" key="8">
    <source>
        <dbReference type="PROSITE" id="PS50927"/>
    </source>
</evidence>
<accession>A0A7J0GHG3</accession>
<keyword evidence="5" id="KW-0472">Membrane</keyword>
<dbReference type="OrthoDB" id="619632at2759"/>
<evidence type="ECO:0000256" key="1">
    <source>
        <dbReference type="ARBA" id="ARBA00004167"/>
    </source>
</evidence>
<evidence type="ECO:0008006" key="11">
    <source>
        <dbReference type="Google" id="ProtNLM"/>
    </source>
</evidence>
<dbReference type="InterPro" id="IPR001480">
    <property type="entry name" value="Bulb-type_lectin_dom"/>
</dbReference>
<feature type="domain" description="Bulb-type lectin" evidence="8">
    <location>
        <begin position="18"/>
        <end position="155"/>
    </location>
</feature>
<name>A0A7J0GHG3_9ERIC</name>
<dbReference type="Pfam" id="PF01453">
    <property type="entry name" value="B_lectin"/>
    <property type="match status" value="1"/>
</dbReference>
<evidence type="ECO:0000256" key="4">
    <source>
        <dbReference type="ARBA" id="ARBA00022989"/>
    </source>
</evidence>
<dbReference type="SMART" id="SM00108">
    <property type="entry name" value="B_lectin"/>
    <property type="match status" value="1"/>
</dbReference>
<dbReference type="Pfam" id="PF00069">
    <property type="entry name" value="Pkinase"/>
    <property type="match status" value="1"/>
</dbReference>
<evidence type="ECO:0000256" key="6">
    <source>
        <dbReference type="ARBA" id="ARBA00023180"/>
    </source>
</evidence>
<dbReference type="GO" id="GO:0016020">
    <property type="term" value="C:membrane"/>
    <property type="evidence" value="ECO:0007669"/>
    <property type="project" value="UniProtKB-SubCell"/>
</dbReference>
<keyword evidence="3" id="KW-0732">Signal</keyword>
<dbReference type="Proteomes" id="UP000585474">
    <property type="component" value="Unassembled WGS sequence"/>
</dbReference>
<dbReference type="SUPFAM" id="SSF51110">
    <property type="entry name" value="alpha-D-mannose-specific plant lectins"/>
    <property type="match status" value="1"/>
</dbReference>
<dbReference type="InterPro" id="IPR036426">
    <property type="entry name" value="Bulb-type_lectin_dom_sf"/>
</dbReference>
<dbReference type="PANTHER" id="PTHR47974">
    <property type="entry name" value="OS07G0415500 PROTEIN"/>
    <property type="match status" value="1"/>
</dbReference>
<comment type="subcellular location">
    <subcellularLocation>
        <location evidence="1">Membrane</location>
        <topology evidence="1">Single-pass membrane protein</topology>
    </subcellularLocation>
</comment>
<evidence type="ECO:0000313" key="9">
    <source>
        <dbReference type="EMBL" id="GFZ10215.1"/>
    </source>
</evidence>
<dbReference type="Gene3D" id="2.90.10.10">
    <property type="entry name" value="Bulb-type lectin domain"/>
    <property type="match status" value="1"/>
</dbReference>
<evidence type="ECO:0000256" key="5">
    <source>
        <dbReference type="ARBA" id="ARBA00023136"/>
    </source>
</evidence>
<dbReference type="EMBL" id="BJWL01000021">
    <property type="protein sequence ID" value="GFZ10215.1"/>
    <property type="molecule type" value="Genomic_DNA"/>
</dbReference>
<keyword evidence="6" id="KW-0325">Glycoprotein</keyword>
<dbReference type="AlphaFoldDB" id="A0A7J0GHG3"/>
<dbReference type="GO" id="GO:0004672">
    <property type="term" value="F:protein kinase activity"/>
    <property type="evidence" value="ECO:0007669"/>
    <property type="project" value="InterPro"/>
</dbReference>
<keyword evidence="2" id="KW-0812">Transmembrane</keyword>
<comment type="caution">
    <text evidence="9">The sequence shown here is derived from an EMBL/GenBank/DDBJ whole genome shotgun (WGS) entry which is preliminary data.</text>
</comment>
<sequence length="488" mass="54482">MDFLTLLLSHLLSLRHCIFINTFQHSLSGGSSLSVERYSTDVLVSPNRVFVAGFYAVGDNAFVLAVWFAQPSSPSATVVWMANRDQPVNGKGSKLSLQKKRQSHLVRRRQNHPVDHRHHLRHLRGIKAPQHRFLASAGNLVLTRLESDHILWQSFDSPTDTLLPHQMLTRYTSLSSSRSQTDHSSGIHKLFFDNDNALKLLYTGPQVSSIYWPDPWLMIWDTGRTTYNSSQIAILDPLGHFRSSDNLQFSAADFGLGPQRRLTLDFDGNLRLYSLDEMKGNWTVTWQAISDPCRVHGLCGPNSICSYGSGAGRGCSLCAGELLKWYVYSRCVIFVFRIPKRSGAAMQGDGGGGGGANSGFSRMRGTRGYMAPEWVFNLPITSKVDVYGYGIVVLEMITGKSPLGAYTAFDGEEEENRSLVSWVKKKMQGAASEASWIEEIVGPIMSGGYDMNKMGTLVRVAMQCVEEDRERRPTMKEVVEMLLCHEDI</sequence>
<gene>
    <name evidence="9" type="ORF">Acr_21g0008140</name>
</gene>
<feature type="domain" description="Protein kinase" evidence="7">
    <location>
        <begin position="51"/>
        <end position="488"/>
    </location>
</feature>
<proteinExistence type="predicted"/>
<dbReference type="PANTHER" id="PTHR47974:SF3">
    <property type="entry name" value="RECEPTOR-LIKE SERINE_THREONINE-PROTEIN KINASE"/>
    <property type="match status" value="1"/>
</dbReference>
<organism evidence="9 10">
    <name type="scientific">Actinidia rufa</name>
    <dbReference type="NCBI Taxonomy" id="165716"/>
    <lineage>
        <taxon>Eukaryota</taxon>
        <taxon>Viridiplantae</taxon>
        <taxon>Streptophyta</taxon>
        <taxon>Embryophyta</taxon>
        <taxon>Tracheophyta</taxon>
        <taxon>Spermatophyta</taxon>
        <taxon>Magnoliopsida</taxon>
        <taxon>eudicotyledons</taxon>
        <taxon>Gunneridae</taxon>
        <taxon>Pentapetalae</taxon>
        <taxon>asterids</taxon>
        <taxon>Ericales</taxon>
        <taxon>Actinidiaceae</taxon>
        <taxon>Actinidia</taxon>
    </lineage>
</organism>
<dbReference type="Gene3D" id="1.10.510.10">
    <property type="entry name" value="Transferase(Phosphotransferase) domain 1"/>
    <property type="match status" value="1"/>
</dbReference>
<evidence type="ECO:0000256" key="2">
    <source>
        <dbReference type="ARBA" id="ARBA00022692"/>
    </source>
</evidence>
<dbReference type="PROSITE" id="PS50927">
    <property type="entry name" value="BULB_LECTIN"/>
    <property type="match status" value="1"/>
</dbReference>